<keyword evidence="4" id="KW-1185">Reference proteome</keyword>
<dbReference type="PANTHER" id="PTHR43396">
    <property type="entry name" value="FLAVOHEMOPROTEIN"/>
    <property type="match status" value="1"/>
</dbReference>
<dbReference type="AlphaFoldDB" id="A0A1G4J9P7"/>
<name>A0A1G4J9P7_9SACH</name>
<dbReference type="GO" id="GO:0071949">
    <property type="term" value="F:FAD binding"/>
    <property type="evidence" value="ECO:0007669"/>
    <property type="project" value="TreeGrafter"/>
</dbReference>
<organism evidence="3 4">
    <name type="scientific">Lachancea nothofagi CBS 11611</name>
    <dbReference type="NCBI Taxonomy" id="1266666"/>
    <lineage>
        <taxon>Eukaryota</taxon>
        <taxon>Fungi</taxon>
        <taxon>Dikarya</taxon>
        <taxon>Ascomycota</taxon>
        <taxon>Saccharomycotina</taxon>
        <taxon>Saccharomycetes</taxon>
        <taxon>Saccharomycetales</taxon>
        <taxon>Saccharomycetaceae</taxon>
        <taxon>Lachancea</taxon>
    </lineage>
</organism>
<evidence type="ECO:0000313" key="3">
    <source>
        <dbReference type="EMBL" id="SCU86473.1"/>
    </source>
</evidence>
<sequence>MTTESFFNPLDRSQIAFIPADRESIVDIEGVPDTTPSLDGLRKPFNDQYSRRDSLAPSETSQSIFSDGFTAGSPWSSVENMERLSSVSSGSSCGTGMSHGIRYKVVLKLNVREINLIRNSWSMMLNDDLSGDRFRTVLRRIWNEIGASSWGSSGNSQRKSSVTSVRTPHTSKARAGSNNTWGSTSNAQPTFTSASKPISSGAFASSIFCSQFYGNLLYMEPAIEQMFPSIKHQAVSFAGVLTMAVNNLDDLSTLETYLTGLGKRHSRILAIEPPHFELMGMAFLKTIKERFGVHTTLELEETWSRLYSYLANSILQFGIDPVLKIDATRNEIRFPVPDVAKGLPYTASALQSPSMAHQSSSQKFRVSSTPEVMLSMAQKPVSLPRSNTIKTPKQLKKNEIPARSLYATNKSQEQDKDCVIM</sequence>
<evidence type="ECO:0000256" key="1">
    <source>
        <dbReference type="SAM" id="MobiDB-lite"/>
    </source>
</evidence>
<evidence type="ECO:0000259" key="2">
    <source>
        <dbReference type="PROSITE" id="PS01033"/>
    </source>
</evidence>
<dbReference type="InterPro" id="IPR009050">
    <property type="entry name" value="Globin-like_sf"/>
</dbReference>
<dbReference type="PANTHER" id="PTHR43396:SF6">
    <property type="entry name" value="ABL201WP"/>
    <property type="match status" value="1"/>
</dbReference>
<dbReference type="InterPro" id="IPR044399">
    <property type="entry name" value="Mb-like_M"/>
</dbReference>
<feature type="region of interest" description="Disordered" evidence="1">
    <location>
        <begin position="36"/>
        <end position="67"/>
    </location>
</feature>
<dbReference type="GO" id="GO:0019825">
    <property type="term" value="F:oxygen binding"/>
    <property type="evidence" value="ECO:0007669"/>
    <property type="project" value="InterPro"/>
</dbReference>
<gene>
    <name evidence="3" type="ORF">LANO_0C08108G</name>
</gene>
<feature type="region of interest" description="Disordered" evidence="1">
    <location>
        <begin position="149"/>
        <end position="189"/>
    </location>
</feature>
<feature type="compositionally biased region" description="Basic and acidic residues" evidence="1">
    <location>
        <begin position="40"/>
        <end position="54"/>
    </location>
</feature>
<protein>
    <submittedName>
        <fullName evidence="3">LANO_0C08108g1_1</fullName>
    </submittedName>
</protein>
<dbReference type="GO" id="GO:0071500">
    <property type="term" value="P:cellular response to nitrosative stress"/>
    <property type="evidence" value="ECO:0007669"/>
    <property type="project" value="TreeGrafter"/>
</dbReference>
<reference evidence="4" key="1">
    <citation type="submission" date="2016-03" db="EMBL/GenBank/DDBJ databases">
        <authorList>
            <person name="Devillers Hugo."/>
        </authorList>
    </citation>
    <scope>NUCLEOTIDE SEQUENCE [LARGE SCALE GENOMIC DNA]</scope>
</reference>
<dbReference type="InterPro" id="IPR000971">
    <property type="entry name" value="Globin"/>
</dbReference>
<dbReference type="SUPFAM" id="SSF46458">
    <property type="entry name" value="Globin-like"/>
    <property type="match status" value="1"/>
</dbReference>
<proteinExistence type="predicted"/>
<dbReference type="Pfam" id="PF00042">
    <property type="entry name" value="Globin"/>
    <property type="match status" value="1"/>
</dbReference>
<dbReference type="GO" id="GO:0008941">
    <property type="term" value="F:nitric oxide dioxygenase NAD(P)H activity"/>
    <property type="evidence" value="ECO:0007669"/>
    <property type="project" value="TreeGrafter"/>
</dbReference>
<accession>A0A1G4J9P7</accession>
<dbReference type="EMBL" id="LT598446">
    <property type="protein sequence ID" value="SCU86473.1"/>
    <property type="molecule type" value="Genomic_DNA"/>
</dbReference>
<feature type="domain" description="Globin" evidence="2">
    <location>
        <begin position="190"/>
        <end position="319"/>
    </location>
</feature>
<dbReference type="InterPro" id="IPR012292">
    <property type="entry name" value="Globin/Proto"/>
</dbReference>
<dbReference type="GO" id="GO:0020037">
    <property type="term" value="F:heme binding"/>
    <property type="evidence" value="ECO:0007669"/>
    <property type="project" value="InterPro"/>
</dbReference>
<evidence type="ECO:0000313" key="4">
    <source>
        <dbReference type="Proteomes" id="UP000189911"/>
    </source>
</evidence>
<dbReference type="PROSITE" id="PS01033">
    <property type="entry name" value="GLOBIN"/>
    <property type="match status" value="1"/>
</dbReference>
<dbReference type="Proteomes" id="UP000189911">
    <property type="component" value="Chromosome C"/>
</dbReference>
<dbReference type="Gene3D" id="1.10.490.10">
    <property type="entry name" value="Globins"/>
    <property type="match status" value="1"/>
</dbReference>
<dbReference type="GO" id="GO:0046210">
    <property type="term" value="P:nitric oxide catabolic process"/>
    <property type="evidence" value="ECO:0007669"/>
    <property type="project" value="TreeGrafter"/>
</dbReference>
<dbReference type="OrthoDB" id="436496at2759"/>
<dbReference type="CDD" id="cd01040">
    <property type="entry name" value="Mb-like"/>
    <property type="match status" value="1"/>
</dbReference>